<organism evidence="1">
    <name type="scientific">Pseudomonas fluorescens (strain SBW25)</name>
    <dbReference type="NCBI Taxonomy" id="216595"/>
    <lineage>
        <taxon>Bacteria</taxon>
        <taxon>Pseudomonadati</taxon>
        <taxon>Pseudomonadota</taxon>
        <taxon>Gammaproteobacteria</taxon>
        <taxon>Pseudomonadales</taxon>
        <taxon>Pseudomonadaceae</taxon>
        <taxon>Pseudomonas</taxon>
    </lineage>
</organism>
<gene>
    <name evidence="1" type="ORF">PQBR57_0248</name>
</gene>
<sequence>MLDDLSGAADLERTGYGKGLRVIGAGSASNTNAQALRPDVRIDH</sequence>
<proteinExistence type="predicted"/>
<geneLocation type="plasmid" evidence="1">
    <name>pQBR57</name>
</geneLocation>
<protein>
    <submittedName>
        <fullName evidence="1">Uncharacterized protein</fullName>
    </submittedName>
</protein>
<evidence type="ECO:0000313" key="1">
    <source>
        <dbReference type="EMBL" id="CEK42201.1"/>
    </source>
</evidence>
<keyword evidence="1" id="KW-0614">Plasmid</keyword>
<name>A0A0G4E4N5_PSEFS</name>
<dbReference type="AlphaFoldDB" id="A0A0G4E4N5"/>
<reference evidence="1" key="2">
    <citation type="submission" date="2015-06" db="EMBL/GenBank/DDBJ databases">
        <title>Environmentally co-occuring mercury resistance plasmids are genetically and phenotypically diverse and confer variable context-dependent fitness effects.</title>
        <authorList>
            <person name="Hall J.P.J."/>
            <person name="Harrison E."/>
            <person name="Lilley A.K."/>
            <person name="Paterson S."/>
            <person name="Spiers A.J."/>
            <person name="Brockhurst M.A."/>
        </authorList>
    </citation>
    <scope>NUCLEOTIDE SEQUENCE [LARGE SCALE GENOMIC DNA]</scope>
    <source>
        <strain evidence="1">SBW25</strain>
        <plasmid evidence="1">pQBR57</plasmid>
    </source>
</reference>
<dbReference type="EMBL" id="LN713926">
    <property type="protein sequence ID" value="CEK42201.1"/>
    <property type="molecule type" value="Genomic_DNA"/>
</dbReference>
<accession>A0A0G4E4N5</accession>
<reference evidence="1" key="1">
    <citation type="submission" date="2014-12" db="EMBL/GenBank/DDBJ databases">
        <authorList>
            <person name="Hall J."/>
        </authorList>
    </citation>
    <scope>NUCLEOTIDE SEQUENCE [LARGE SCALE GENOMIC DNA]</scope>
    <source>
        <strain evidence="1">SBW25</strain>
        <plasmid evidence="1">pQBR57</plasmid>
    </source>
</reference>